<comment type="caution">
    <text evidence="1">The sequence shown here is derived from an EMBL/GenBank/DDBJ whole genome shotgun (WGS) entry which is preliminary data.</text>
</comment>
<evidence type="ECO:0000313" key="2">
    <source>
        <dbReference type="Proteomes" id="UP000828390"/>
    </source>
</evidence>
<gene>
    <name evidence="1" type="ORF">DPMN_017951</name>
</gene>
<evidence type="ECO:0000313" key="1">
    <source>
        <dbReference type="EMBL" id="KAH3893799.1"/>
    </source>
</evidence>
<dbReference type="Proteomes" id="UP000828390">
    <property type="component" value="Unassembled WGS sequence"/>
</dbReference>
<reference evidence="1" key="2">
    <citation type="submission" date="2020-11" db="EMBL/GenBank/DDBJ databases">
        <authorList>
            <person name="McCartney M.A."/>
            <person name="Auch B."/>
            <person name="Kono T."/>
            <person name="Mallez S."/>
            <person name="Becker A."/>
            <person name="Gohl D.M."/>
            <person name="Silverstein K.A.T."/>
            <person name="Koren S."/>
            <person name="Bechman K.B."/>
            <person name="Herman A."/>
            <person name="Abrahante J.E."/>
            <person name="Garbe J."/>
        </authorList>
    </citation>
    <scope>NUCLEOTIDE SEQUENCE</scope>
    <source>
        <strain evidence="1">Duluth1</strain>
        <tissue evidence="1">Whole animal</tissue>
    </source>
</reference>
<reference evidence="1" key="1">
    <citation type="journal article" date="2019" name="bioRxiv">
        <title>The Genome of the Zebra Mussel, Dreissena polymorpha: A Resource for Invasive Species Research.</title>
        <authorList>
            <person name="McCartney M.A."/>
            <person name="Auch B."/>
            <person name="Kono T."/>
            <person name="Mallez S."/>
            <person name="Zhang Y."/>
            <person name="Obille A."/>
            <person name="Becker A."/>
            <person name="Abrahante J.E."/>
            <person name="Garbe J."/>
            <person name="Badalamenti J.P."/>
            <person name="Herman A."/>
            <person name="Mangelson H."/>
            <person name="Liachko I."/>
            <person name="Sullivan S."/>
            <person name="Sone E.D."/>
            <person name="Koren S."/>
            <person name="Silverstein K.A.T."/>
            <person name="Beckman K.B."/>
            <person name="Gohl D.M."/>
        </authorList>
    </citation>
    <scope>NUCLEOTIDE SEQUENCE</scope>
    <source>
        <strain evidence="1">Duluth1</strain>
        <tissue evidence="1">Whole animal</tissue>
    </source>
</reference>
<dbReference type="AlphaFoldDB" id="A0A9D4NHI1"/>
<protein>
    <submittedName>
        <fullName evidence="1">Uncharacterized protein</fullName>
    </submittedName>
</protein>
<proteinExistence type="predicted"/>
<keyword evidence="2" id="KW-1185">Reference proteome</keyword>
<dbReference type="EMBL" id="JAIWYP010000001">
    <property type="protein sequence ID" value="KAH3893799.1"/>
    <property type="molecule type" value="Genomic_DNA"/>
</dbReference>
<name>A0A9D4NHI1_DREPO</name>
<sequence length="87" mass="9951">MQCKCVVRAMFFYQRTTMSLTISTPVLDMIVQTVVDATFECASRMRNMTKNGQILEQTGTSQLAFIHVIWCYRQVFNGHIAHSSLVD</sequence>
<accession>A0A9D4NHI1</accession>
<organism evidence="1 2">
    <name type="scientific">Dreissena polymorpha</name>
    <name type="common">Zebra mussel</name>
    <name type="synonym">Mytilus polymorpha</name>
    <dbReference type="NCBI Taxonomy" id="45954"/>
    <lineage>
        <taxon>Eukaryota</taxon>
        <taxon>Metazoa</taxon>
        <taxon>Spiralia</taxon>
        <taxon>Lophotrochozoa</taxon>
        <taxon>Mollusca</taxon>
        <taxon>Bivalvia</taxon>
        <taxon>Autobranchia</taxon>
        <taxon>Heteroconchia</taxon>
        <taxon>Euheterodonta</taxon>
        <taxon>Imparidentia</taxon>
        <taxon>Neoheterodontei</taxon>
        <taxon>Myida</taxon>
        <taxon>Dreissenoidea</taxon>
        <taxon>Dreissenidae</taxon>
        <taxon>Dreissena</taxon>
    </lineage>
</organism>